<dbReference type="PROSITE" id="PS50089">
    <property type="entry name" value="ZF_RING_2"/>
    <property type="match status" value="1"/>
</dbReference>
<keyword evidence="6" id="KW-0862">Zinc</keyword>
<gene>
    <name evidence="11" type="ORF">OESDEN_07851</name>
</gene>
<evidence type="ECO:0000256" key="1">
    <source>
        <dbReference type="ARBA" id="ARBA00022679"/>
    </source>
</evidence>
<evidence type="ECO:0000259" key="10">
    <source>
        <dbReference type="PROSITE" id="PS51873"/>
    </source>
</evidence>
<evidence type="ECO:0000313" key="11">
    <source>
        <dbReference type="EMBL" id="KHJ92265.1"/>
    </source>
</evidence>
<keyword evidence="2" id="KW-0479">Metal-binding</keyword>
<evidence type="ECO:0000259" key="9">
    <source>
        <dbReference type="PROSITE" id="PS50908"/>
    </source>
</evidence>
<dbReference type="EMBL" id="KN551467">
    <property type="protein sequence ID" value="KHJ92265.1"/>
    <property type="molecule type" value="Genomic_DNA"/>
</dbReference>
<dbReference type="SMART" id="SM00184">
    <property type="entry name" value="RING"/>
    <property type="match status" value="1"/>
</dbReference>
<dbReference type="GO" id="GO:0016567">
    <property type="term" value="P:protein ubiquitination"/>
    <property type="evidence" value="ECO:0007669"/>
    <property type="project" value="InterPro"/>
</dbReference>
<name>A0A0B1TA65_OESDE</name>
<dbReference type="SUPFAM" id="SSF57850">
    <property type="entry name" value="RING/U-box"/>
    <property type="match status" value="1"/>
</dbReference>
<evidence type="ECO:0000256" key="5">
    <source>
        <dbReference type="ARBA" id="ARBA00022786"/>
    </source>
</evidence>
<keyword evidence="3" id="KW-0677">Repeat</keyword>
<keyword evidence="12" id="KW-1185">Reference proteome</keyword>
<dbReference type="Proteomes" id="UP000053660">
    <property type="component" value="Unassembled WGS sequence"/>
</dbReference>
<evidence type="ECO:0000259" key="8">
    <source>
        <dbReference type="PROSITE" id="PS50089"/>
    </source>
</evidence>
<protein>
    <submittedName>
        <fullName evidence="11">Zinc finger, C3HC4 type</fullName>
    </submittedName>
</protein>
<dbReference type="GO" id="GO:0004842">
    <property type="term" value="F:ubiquitin-protein transferase activity"/>
    <property type="evidence" value="ECO:0007669"/>
    <property type="project" value="InterPro"/>
</dbReference>
<organism evidence="11 12">
    <name type="scientific">Oesophagostomum dentatum</name>
    <name type="common">Nodular worm</name>
    <dbReference type="NCBI Taxonomy" id="61180"/>
    <lineage>
        <taxon>Eukaryota</taxon>
        <taxon>Metazoa</taxon>
        <taxon>Ecdysozoa</taxon>
        <taxon>Nematoda</taxon>
        <taxon>Chromadorea</taxon>
        <taxon>Rhabditida</taxon>
        <taxon>Rhabditina</taxon>
        <taxon>Rhabditomorpha</taxon>
        <taxon>Strongyloidea</taxon>
        <taxon>Strongylidae</taxon>
        <taxon>Oesophagostomum</taxon>
    </lineage>
</organism>
<dbReference type="InterPro" id="IPR031127">
    <property type="entry name" value="E3_UB_ligase_RBR"/>
</dbReference>
<dbReference type="Gene3D" id="3.10.110.10">
    <property type="entry name" value="Ubiquitin Conjugating Enzyme"/>
    <property type="match status" value="1"/>
</dbReference>
<keyword evidence="4 7" id="KW-0863">Zinc-finger</keyword>
<dbReference type="OrthoDB" id="1431934at2759"/>
<dbReference type="Pfam" id="PF05773">
    <property type="entry name" value="RWD"/>
    <property type="match status" value="1"/>
</dbReference>
<dbReference type="FunFam" id="3.30.40.10:FF:000137">
    <property type="entry name" value="RanBP-type and C3HC4-type zinc finger-containing protein 1"/>
    <property type="match status" value="1"/>
</dbReference>
<proteinExistence type="predicted"/>
<dbReference type="PROSITE" id="PS51873">
    <property type="entry name" value="TRIAD"/>
    <property type="match status" value="1"/>
</dbReference>
<feature type="domain" description="RING-type" evidence="10">
    <location>
        <begin position="117"/>
        <end position="224"/>
    </location>
</feature>
<evidence type="ECO:0000256" key="6">
    <source>
        <dbReference type="ARBA" id="ARBA00022833"/>
    </source>
</evidence>
<dbReference type="PROSITE" id="PS50908">
    <property type="entry name" value="RWD"/>
    <property type="match status" value="1"/>
</dbReference>
<dbReference type="InterPro" id="IPR044066">
    <property type="entry name" value="TRIAD_supradom"/>
</dbReference>
<dbReference type="PANTHER" id="PTHR11685">
    <property type="entry name" value="RBR FAMILY RING FINGER AND IBR DOMAIN-CONTAINING"/>
    <property type="match status" value="1"/>
</dbReference>
<accession>A0A0B1TA65</accession>
<dbReference type="Gene3D" id="3.30.40.10">
    <property type="entry name" value="Zinc/RING finger domain, C3HC4 (zinc finger)"/>
    <property type="match status" value="1"/>
</dbReference>
<keyword evidence="5" id="KW-0833">Ubl conjugation pathway</keyword>
<dbReference type="InterPro" id="IPR013083">
    <property type="entry name" value="Znf_RING/FYVE/PHD"/>
</dbReference>
<keyword evidence="1" id="KW-0808">Transferase</keyword>
<feature type="domain" description="RING-type" evidence="8">
    <location>
        <begin position="121"/>
        <end position="172"/>
    </location>
</feature>
<evidence type="ECO:0000313" key="12">
    <source>
        <dbReference type="Proteomes" id="UP000053660"/>
    </source>
</evidence>
<dbReference type="InterPro" id="IPR027370">
    <property type="entry name" value="Znf-RING_euk"/>
</dbReference>
<dbReference type="SUPFAM" id="SSF54495">
    <property type="entry name" value="UBC-like"/>
    <property type="match status" value="1"/>
</dbReference>
<dbReference type="Pfam" id="PF13445">
    <property type="entry name" value="zf-RING_UBOX"/>
    <property type="match status" value="1"/>
</dbReference>
<evidence type="ECO:0000256" key="2">
    <source>
        <dbReference type="ARBA" id="ARBA00022723"/>
    </source>
</evidence>
<sequence length="224" mass="25730">YARFETTQLSPIELHFRLPVEYPYKEAIFDVHSIWLPDRMRTAILKRLGKVAQENLGFPVLFLCSEDVKKFVEEEDMTEVFLGRSSYARKHNLRPTEVLELAREECERAELREFEAHCYDCNVCFENKTGSACVRFLPCGHTFCKECVSGYLNERLNSQEVSAIKCLCSKCESPIHQKLIIELAGQEAFDLYERILLSRALYSMGDVATCPRVVCQKPAAVSKV</sequence>
<reference evidence="11 12" key="1">
    <citation type="submission" date="2014-03" db="EMBL/GenBank/DDBJ databases">
        <title>Draft genome of the hookworm Oesophagostomum dentatum.</title>
        <authorList>
            <person name="Mitreva M."/>
        </authorList>
    </citation>
    <scope>NUCLEOTIDE SEQUENCE [LARGE SCALE GENOMIC DNA]</scope>
    <source>
        <strain evidence="11 12">OD-Hann</strain>
    </source>
</reference>
<feature type="non-terminal residue" evidence="11">
    <location>
        <position position="1"/>
    </location>
</feature>
<dbReference type="InterPro" id="IPR006575">
    <property type="entry name" value="RWD_dom"/>
</dbReference>
<dbReference type="InterPro" id="IPR016135">
    <property type="entry name" value="UBQ-conjugating_enzyme/RWD"/>
</dbReference>
<dbReference type="PROSITE" id="PS00518">
    <property type="entry name" value="ZF_RING_1"/>
    <property type="match status" value="1"/>
</dbReference>
<evidence type="ECO:0000256" key="4">
    <source>
        <dbReference type="ARBA" id="ARBA00022771"/>
    </source>
</evidence>
<evidence type="ECO:0000256" key="3">
    <source>
        <dbReference type="ARBA" id="ARBA00022737"/>
    </source>
</evidence>
<feature type="domain" description="RWD" evidence="9">
    <location>
        <begin position="1"/>
        <end position="75"/>
    </location>
</feature>
<dbReference type="AlphaFoldDB" id="A0A0B1TA65"/>
<dbReference type="InterPro" id="IPR017907">
    <property type="entry name" value="Znf_RING_CS"/>
</dbReference>
<evidence type="ECO:0000256" key="7">
    <source>
        <dbReference type="PROSITE-ProRule" id="PRU00175"/>
    </source>
</evidence>
<dbReference type="CDD" id="cd23820">
    <property type="entry name" value="RWD_RNF14"/>
    <property type="match status" value="1"/>
</dbReference>
<dbReference type="InterPro" id="IPR001841">
    <property type="entry name" value="Znf_RING"/>
</dbReference>
<dbReference type="GO" id="GO:0008270">
    <property type="term" value="F:zinc ion binding"/>
    <property type="evidence" value="ECO:0007669"/>
    <property type="project" value="UniProtKB-KW"/>
</dbReference>